<proteinExistence type="predicted"/>
<reference evidence="3" key="1">
    <citation type="submission" date="2014-09" db="EMBL/GenBank/DDBJ databases">
        <authorList>
            <person name="Illeghems K.G."/>
        </authorList>
    </citation>
    <scope>NUCLEOTIDE SEQUENCE [LARGE SCALE GENOMIC DNA]</scope>
    <source>
        <strain evidence="3">108B</strain>
    </source>
</reference>
<evidence type="ECO:0000313" key="3">
    <source>
        <dbReference type="Proteomes" id="UP000056109"/>
    </source>
</evidence>
<dbReference type="KEGG" id="asz:ASN_793"/>
<keyword evidence="3" id="KW-1185">Reference proteome</keyword>
<gene>
    <name evidence="2" type="ORF">ASN_793</name>
</gene>
<accession>A0A0U5ES65</accession>
<feature type="region of interest" description="Disordered" evidence="1">
    <location>
        <begin position="370"/>
        <end position="390"/>
    </location>
</feature>
<dbReference type="PATRIC" id="fig|446692.3.peg.767"/>
<dbReference type="EMBL" id="LN606600">
    <property type="protein sequence ID" value="CEF40196.1"/>
    <property type="molecule type" value="Genomic_DNA"/>
</dbReference>
<name>A0A0U5ES65_9PROT</name>
<organism evidence="2 3">
    <name type="scientific">Acetobacter senegalensis</name>
    <dbReference type="NCBI Taxonomy" id="446692"/>
    <lineage>
        <taxon>Bacteria</taxon>
        <taxon>Pseudomonadati</taxon>
        <taxon>Pseudomonadota</taxon>
        <taxon>Alphaproteobacteria</taxon>
        <taxon>Acetobacterales</taxon>
        <taxon>Acetobacteraceae</taxon>
        <taxon>Acetobacter</taxon>
    </lineage>
</organism>
<protein>
    <submittedName>
        <fullName evidence="2">Uncharacterized protein</fullName>
    </submittedName>
</protein>
<dbReference type="Proteomes" id="UP000056109">
    <property type="component" value="Chromosome I"/>
</dbReference>
<feature type="region of interest" description="Disordered" evidence="1">
    <location>
        <begin position="273"/>
        <end position="335"/>
    </location>
</feature>
<dbReference type="AlphaFoldDB" id="A0A0U5ES65"/>
<evidence type="ECO:0000256" key="1">
    <source>
        <dbReference type="SAM" id="MobiDB-lite"/>
    </source>
</evidence>
<sequence length="390" mass="43410">MFIMNSRAGQMAEQRKNKLNLDRLAKIWALAERGDAGEQVAARNRAEALVKQHGYTLADVPDLLLTEGYLDDEPQPSAGGFTFYDMSNPAHQRAYAKAEEKKRAAWRMANRAKMDEVLARYGSEEAVFAPTAEEQAYDAAIKPFHKAGGPDKCDTWDGEHFSPTLRVRAALATVKPWPDTIPAAIAEYDYWEKLYDDRNIADSNNQYNYLGQGADFRRWALGDLINKEIEARNISDVITRLRFQEASEGLYNDSAIILRDLERLHAAENLKPGFGGFGDIPPDRGSPATSTESQGGPENRATSENQNMGNPHVMGSSDLRNEDRPAFASPPPFILNTASKRRAEVERILSTPEGARMSLRQIARMAGVSPATVMKARDKQKDQNSYQSSI</sequence>
<evidence type="ECO:0000313" key="2">
    <source>
        <dbReference type="EMBL" id="CEF40196.1"/>
    </source>
</evidence>
<feature type="compositionally biased region" description="Polar residues" evidence="1">
    <location>
        <begin position="287"/>
        <end position="309"/>
    </location>
</feature>